<dbReference type="Proteomes" id="UP000053372">
    <property type="component" value="Unassembled WGS sequence"/>
</dbReference>
<keyword evidence="3" id="KW-1185">Reference proteome</keyword>
<evidence type="ECO:0000313" key="3">
    <source>
        <dbReference type="Proteomes" id="UP000053372"/>
    </source>
</evidence>
<protein>
    <submittedName>
        <fullName evidence="1">Uncharacterized protein</fullName>
    </submittedName>
</protein>
<accession>A0A0V7ZIY3</accession>
<dbReference type="SUPFAM" id="SSF88659">
    <property type="entry name" value="Sigma3 and sigma4 domains of RNA polymerase sigma factors"/>
    <property type="match status" value="1"/>
</dbReference>
<evidence type="ECO:0000313" key="1">
    <source>
        <dbReference type="EMBL" id="KST64456.1"/>
    </source>
</evidence>
<dbReference type="InterPro" id="IPR013324">
    <property type="entry name" value="RNA_pol_sigma_r3/r4-like"/>
</dbReference>
<dbReference type="OrthoDB" id="451633at2"/>
<comment type="caution">
    <text evidence="1">The sequence shown here is derived from an EMBL/GenBank/DDBJ whole genome shotgun (WGS) entry which is preliminary data.</text>
</comment>
<dbReference type="EMBL" id="LMTZ01000121">
    <property type="protein sequence ID" value="KST64456.1"/>
    <property type="molecule type" value="Genomic_DNA"/>
</dbReference>
<dbReference type="EMBL" id="LMTZ01000085">
    <property type="protein sequence ID" value="KST67785.1"/>
    <property type="molecule type" value="Genomic_DNA"/>
</dbReference>
<organism evidence="1 3">
    <name type="scientific">Mastigocoleus testarum BC008</name>
    <dbReference type="NCBI Taxonomy" id="371196"/>
    <lineage>
        <taxon>Bacteria</taxon>
        <taxon>Bacillati</taxon>
        <taxon>Cyanobacteriota</taxon>
        <taxon>Cyanophyceae</taxon>
        <taxon>Nostocales</taxon>
        <taxon>Hapalosiphonaceae</taxon>
        <taxon>Mastigocoleus</taxon>
    </lineage>
</organism>
<reference evidence="1 3" key="1">
    <citation type="journal article" date="2015" name="Genome Announc.">
        <title>Draft Genome of the Euendolithic (true boring) Cyanobacterium Mastigocoleus testarum strain BC008.</title>
        <authorList>
            <person name="Guida B.S."/>
            <person name="Garcia-Pichel F."/>
        </authorList>
    </citation>
    <scope>NUCLEOTIDE SEQUENCE [LARGE SCALE GENOMIC DNA]</scope>
    <source>
        <strain evidence="1 3">BC008</strain>
    </source>
</reference>
<proteinExistence type="predicted"/>
<evidence type="ECO:0000313" key="2">
    <source>
        <dbReference type="EMBL" id="KST67785.1"/>
    </source>
</evidence>
<name>A0A0V7ZIY3_9CYAN</name>
<dbReference type="RefSeq" id="WP_027844602.1">
    <property type="nucleotide sequence ID" value="NZ_LMTZ01000085.1"/>
</dbReference>
<gene>
    <name evidence="1" type="ORF">BC008_17655</name>
    <name evidence="2" type="ORF">BC008_44375</name>
</gene>
<sequence>MVSVYPVDVIVRSHKLCREIKVQIPCIYQEIYDEARLELLCHVEEDDYNKSQLQSRIRSLDFFLKKAVYQRIDKLAINAQQFVDLPLHNPNKLEALTQLFNAIIICGRLKKPQMYKVDLQTYEDISADSLTELWRFICLKIDKFEANRVDDNNEYSKFMVWINSSMSYIIKRSYFRNIDIQSHKISKEYQIILLDEDNYESISAPSEEAPFAEIIRELIDEDPEKIFQNTCMKKHQKINFRTIALLSLEGLSMRKISEKLGVPQQSLYTFYNRSIKKFMPIFEKYLHD</sequence>
<dbReference type="AlphaFoldDB" id="A0A0V7ZIY3"/>